<feature type="transmembrane region" description="Helical" evidence="1">
    <location>
        <begin position="43"/>
        <end position="69"/>
    </location>
</feature>
<protein>
    <submittedName>
        <fullName evidence="2">Uncharacterized protein</fullName>
    </submittedName>
</protein>
<name>A0ABT4QZB3_9HYPH</name>
<comment type="caution">
    <text evidence="2">The sequence shown here is derived from an EMBL/GenBank/DDBJ whole genome shotgun (WGS) entry which is preliminary data.</text>
</comment>
<dbReference type="EMBL" id="JAPFQA010000011">
    <property type="protein sequence ID" value="MCZ8546907.1"/>
    <property type="molecule type" value="Genomic_DNA"/>
</dbReference>
<reference evidence="2" key="1">
    <citation type="submission" date="2022-11" db="EMBL/GenBank/DDBJ databases">
        <authorList>
            <person name="Coimbra C."/>
        </authorList>
    </citation>
    <scope>NUCLEOTIDE SEQUENCE</scope>
    <source>
        <strain evidence="2">Jales19</strain>
    </source>
</reference>
<organism evidence="2 3">
    <name type="scientific">Mesorhizobium qingshengii</name>
    <dbReference type="NCBI Taxonomy" id="1165689"/>
    <lineage>
        <taxon>Bacteria</taxon>
        <taxon>Pseudomonadati</taxon>
        <taxon>Pseudomonadota</taxon>
        <taxon>Alphaproteobacteria</taxon>
        <taxon>Hyphomicrobiales</taxon>
        <taxon>Phyllobacteriaceae</taxon>
        <taxon>Mesorhizobium</taxon>
    </lineage>
</organism>
<keyword evidence="3" id="KW-1185">Reference proteome</keyword>
<feature type="transmembrane region" description="Helical" evidence="1">
    <location>
        <begin position="12"/>
        <end position="31"/>
    </location>
</feature>
<keyword evidence="1" id="KW-1133">Transmembrane helix</keyword>
<dbReference type="RefSeq" id="WP_269907244.1">
    <property type="nucleotide sequence ID" value="NZ_JAPFQA010000011.1"/>
</dbReference>
<gene>
    <name evidence="2" type="ORF">OOJ09_22195</name>
</gene>
<sequence length="78" mass="8839">MLVLKKLFERFFAVCGSAAAIFMSLALLHGLHDIWQPVLLQFIILKLLSFAIFILTTIFSALVIVEALFGTRWFGPLR</sequence>
<dbReference type="Proteomes" id="UP001152178">
    <property type="component" value="Unassembled WGS sequence"/>
</dbReference>
<proteinExistence type="predicted"/>
<keyword evidence="1" id="KW-0812">Transmembrane</keyword>
<evidence type="ECO:0000313" key="2">
    <source>
        <dbReference type="EMBL" id="MCZ8546907.1"/>
    </source>
</evidence>
<keyword evidence="1" id="KW-0472">Membrane</keyword>
<evidence type="ECO:0000313" key="3">
    <source>
        <dbReference type="Proteomes" id="UP001152178"/>
    </source>
</evidence>
<accession>A0ABT4QZB3</accession>
<evidence type="ECO:0000256" key="1">
    <source>
        <dbReference type="SAM" id="Phobius"/>
    </source>
</evidence>